<dbReference type="Pfam" id="PF00271">
    <property type="entry name" value="Helicase_C"/>
    <property type="match status" value="1"/>
</dbReference>
<dbReference type="PANTHER" id="PTHR47959">
    <property type="entry name" value="ATP-DEPENDENT RNA HELICASE RHLE-RELATED"/>
    <property type="match status" value="1"/>
</dbReference>
<evidence type="ECO:0000256" key="2">
    <source>
        <dbReference type="ARBA" id="ARBA00022801"/>
    </source>
</evidence>
<dbReference type="Gene3D" id="3.40.50.300">
    <property type="entry name" value="P-loop containing nucleotide triphosphate hydrolases"/>
    <property type="match status" value="2"/>
</dbReference>
<keyword evidence="3 8" id="KW-0347">Helicase</keyword>
<dbReference type="PROSITE" id="PS51194">
    <property type="entry name" value="HELICASE_CTER"/>
    <property type="match status" value="1"/>
</dbReference>
<dbReference type="CDD" id="cd18787">
    <property type="entry name" value="SF2_C_DEAD"/>
    <property type="match status" value="1"/>
</dbReference>
<organism evidence="8 9">
    <name type="scientific">Dimargaris cristalligena</name>
    <dbReference type="NCBI Taxonomy" id="215637"/>
    <lineage>
        <taxon>Eukaryota</taxon>
        <taxon>Fungi</taxon>
        <taxon>Fungi incertae sedis</taxon>
        <taxon>Zoopagomycota</taxon>
        <taxon>Kickxellomycotina</taxon>
        <taxon>Dimargaritomycetes</taxon>
        <taxon>Dimargaritales</taxon>
        <taxon>Dimargaritaceae</taxon>
        <taxon>Dimargaris</taxon>
    </lineage>
</organism>
<dbReference type="PANTHER" id="PTHR47959:SF14">
    <property type="entry name" value="DEAD-BOX ATP-DEPENDENT RNA HELICASE 28"/>
    <property type="match status" value="1"/>
</dbReference>
<dbReference type="InterPro" id="IPR050079">
    <property type="entry name" value="DEAD_box_RNA_helicase"/>
</dbReference>
<dbReference type="SMART" id="SM00490">
    <property type="entry name" value="HELICc"/>
    <property type="match status" value="1"/>
</dbReference>
<keyword evidence="9" id="KW-1185">Reference proteome</keyword>
<evidence type="ECO:0000256" key="5">
    <source>
        <dbReference type="ARBA" id="ARBA00022884"/>
    </source>
</evidence>
<dbReference type="Proteomes" id="UP000268162">
    <property type="component" value="Unassembled WGS sequence"/>
</dbReference>
<evidence type="ECO:0000256" key="3">
    <source>
        <dbReference type="ARBA" id="ARBA00022806"/>
    </source>
</evidence>
<dbReference type="InterPro" id="IPR044742">
    <property type="entry name" value="DEAD/DEAH_RhlB"/>
</dbReference>
<dbReference type="AlphaFoldDB" id="A0A4P9ZXG0"/>
<evidence type="ECO:0000259" key="6">
    <source>
        <dbReference type="PROSITE" id="PS51192"/>
    </source>
</evidence>
<evidence type="ECO:0000256" key="1">
    <source>
        <dbReference type="ARBA" id="ARBA00022741"/>
    </source>
</evidence>
<dbReference type="SUPFAM" id="SSF52540">
    <property type="entry name" value="P-loop containing nucleoside triphosphate hydrolases"/>
    <property type="match status" value="1"/>
</dbReference>
<dbReference type="CDD" id="cd00268">
    <property type="entry name" value="DEADc"/>
    <property type="match status" value="1"/>
</dbReference>
<evidence type="ECO:0000256" key="4">
    <source>
        <dbReference type="ARBA" id="ARBA00022840"/>
    </source>
</evidence>
<feature type="non-terminal residue" evidence="8">
    <location>
        <position position="1"/>
    </location>
</feature>
<sequence length="380" mass="42048">PPILELIADQTTWERPTAIQRVVVPAVLTGQSVVASACTGQGKTAAFGLPILNLIHNYKKMAAPLALILAPSYDLASQILEDLNLFGNPLGVHSVILSNESTYEKQLQRLDPTVDIIVGTPGRILTHIKKSMEAADPGALTITNPRLDLSRLRHFVVDECDRLFGLGFLPDVQAIWQALPRPDHRMQRTVQMVITSATIVPAVHNFILRVAPVHRLLDLNATLAVPKTVTQLLYEVSKPRKLSLLLHFLKRRGNVSLREGKVLVFTRTISRCERIAEGLREKRYTAAALNSDCTNAQRKAILTDFALGHISVVVATDIATRGLDIPGLTHVINFDVPNNVEDYIHRVGRTGRAGEKGTAITFVCKEKEEFYLNDHQLVVR</sequence>
<keyword evidence="1" id="KW-0547">Nucleotide-binding</keyword>
<gene>
    <name evidence="8" type="ORF">BJ085DRAFT_3725</name>
</gene>
<keyword evidence="2" id="KW-0378">Hydrolase</keyword>
<evidence type="ECO:0000313" key="8">
    <source>
        <dbReference type="EMBL" id="RKP38343.1"/>
    </source>
</evidence>
<feature type="domain" description="Helicase ATP-binding" evidence="6">
    <location>
        <begin position="24"/>
        <end position="217"/>
    </location>
</feature>
<evidence type="ECO:0000259" key="7">
    <source>
        <dbReference type="PROSITE" id="PS51194"/>
    </source>
</evidence>
<dbReference type="SMART" id="SM00487">
    <property type="entry name" value="DEXDc"/>
    <property type="match status" value="1"/>
</dbReference>
<dbReference type="STRING" id="215637.A0A4P9ZXG0"/>
<dbReference type="GO" id="GO:0005829">
    <property type="term" value="C:cytosol"/>
    <property type="evidence" value="ECO:0007669"/>
    <property type="project" value="TreeGrafter"/>
</dbReference>
<reference evidence="9" key="1">
    <citation type="journal article" date="2018" name="Nat. Microbiol.">
        <title>Leveraging single-cell genomics to expand the fungal tree of life.</title>
        <authorList>
            <person name="Ahrendt S.R."/>
            <person name="Quandt C.A."/>
            <person name="Ciobanu D."/>
            <person name="Clum A."/>
            <person name="Salamov A."/>
            <person name="Andreopoulos B."/>
            <person name="Cheng J.F."/>
            <person name="Woyke T."/>
            <person name="Pelin A."/>
            <person name="Henrissat B."/>
            <person name="Reynolds N.K."/>
            <person name="Benny G.L."/>
            <person name="Smith M.E."/>
            <person name="James T.Y."/>
            <person name="Grigoriev I.V."/>
        </authorList>
    </citation>
    <scope>NUCLEOTIDE SEQUENCE [LARGE SCALE GENOMIC DNA]</scope>
    <source>
        <strain evidence="9">RSA 468</strain>
    </source>
</reference>
<dbReference type="InterPro" id="IPR027417">
    <property type="entry name" value="P-loop_NTPase"/>
</dbReference>
<name>A0A4P9ZXG0_9FUNG</name>
<keyword evidence="5" id="KW-0694">RNA-binding</keyword>
<dbReference type="GO" id="GO:0003723">
    <property type="term" value="F:RNA binding"/>
    <property type="evidence" value="ECO:0007669"/>
    <property type="project" value="UniProtKB-KW"/>
</dbReference>
<dbReference type="PROSITE" id="PS51192">
    <property type="entry name" value="HELICASE_ATP_BIND_1"/>
    <property type="match status" value="1"/>
</dbReference>
<dbReference type="InterPro" id="IPR014001">
    <property type="entry name" value="Helicase_ATP-bd"/>
</dbReference>
<dbReference type="InterPro" id="IPR001650">
    <property type="entry name" value="Helicase_C-like"/>
</dbReference>
<dbReference type="GO" id="GO:0005524">
    <property type="term" value="F:ATP binding"/>
    <property type="evidence" value="ECO:0007669"/>
    <property type="project" value="UniProtKB-KW"/>
</dbReference>
<dbReference type="GO" id="GO:0003724">
    <property type="term" value="F:RNA helicase activity"/>
    <property type="evidence" value="ECO:0007669"/>
    <property type="project" value="TreeGrafter"/>
</dbReference>
<dbReference type="EMBL" id="ML002378">
    <property type="protein sequence ID" value="RKP38343.1"/>
    <property type="molecule type" value="Genomic_DNA"/>
</dbReference>
<feature type="domain" description="Helicase C-terminal" evidence="7">
    <location>
        <begin position="241"/>
        <end position="380"/>
    </location>
</feature>
<dbReference type="InterPro" id="IPR011545">
    <property type="entry name" value="DEAD/DEAH_box_helicase_dom"/>
</dbReference>
<protein>
    <submittedName>
        <fullName evidence="8">DEAD/DEAH box helicase domain protein</fullName>
    </submittedName>
</protein>
<dbReference type="GO" id="GO:0016787">
    <property type="term" value="F:hydrolase activity"/>
    <property type="evidence" value="ECO:0007669"/>
    <property type="project" value="UniProtKB-KW"/>
</dbReference>
<accession>A0A4P9ZXG0</accession>
<proteinExistence type="predicted"/>
<evidence type="ECO:0000313" key="9">
    <source>
        <dbReference type="Proteomes" id="UP000268162"/>
    </source>
</evidence>
<feature type="non-terminal residue" evidence="8">
    <location>
        <position position="380"/>
    </location>
</feature>
<dbReference type="Pfam" id="PF00270">
    <property type="entry name" value="DEAD"/>
    <property type="match status" value="1"/>
</dbReference>
<keyword evidence="4" id="KW-0067">ATP-binding</keyword>